<evidence type="ECO:0000256" key="1">
    <source>
        <dbReference type="SAM" id="MobiDB-lite"/>
    </source>
</evidence>
<organism evidence="3 4">
    <name type="scientific">Streptomyces katrae</name>
    <dbReference type="NCBI Taxonomy" id="68223"/>
    <lineage>
        <taxon>Bacteria</taxon>
        <taxon>Bacillati</taxon>
        <taxon>Actinomycetota</taxon>
        <taxon>Actinomycetes</taxon>
        <taxon>Kitasatosporales</taxon>
        <taxon>Streptomycetaceae</taxon>
        <taxon>Streptomyces</taxon>
    </lineage>
</organism>
<gene>
    <name evidence="3" type="ORF">QEZ40_003017</name>
</gene>
<evidence type="ECO:0000313" key="3">
    <source>
        <dbReference type="EMBL" id="MDK9498069.1"/>
    </source>
</evidence>
<sequence>MENSTPRPAPDTDIEPETAAEPSWSAPVWLRVPAAALVMAAVMTGAGYAVYRWAATGLPMEPLPGSPWPYLGAWAVLTFLAGLLLQWATSGIDYDGRWALIGVPFFAGIRLSLAYRPDPALIYAYGLAALAAGAAGIALWRRQRAAAAAAGRS</sequence>
<keyword evidence="4" id="KW-1185">Reference proteome</keyword>
<accession>A0ABT7GWW2</accession>
<feature type="transmembrane region" description="Helical" evidence="2">
    <location>
        <begin position="71"/>
        <end position="89"/>
    </location>
</feature>
<keyword evidence="2" id="KW-1133">Transmembrane helix</keyword>
<feature type="region of interest" description="Disordered" evidence="1">
    <location>
        <begin position="1"/>
        <end position="20"/>
    </location>
</feature>
<dbReference type="EMBL" id="JASITI010000025">
    <property type="protein sequence ID" value="MDK9498069.1"/>
    <property type="molecule type" value="Genomic_DNA"/>
</dbReference>
<protein>
    <recommendedName>
        <fullName evidence="5">Integral membrane protein</fullName>
    </recommendedName>
</protein>
<reference evidence="3 4" key="1">
    <citation type="submission" date="2023-05" db="EMBL/GenBank/DDBJ databases">
        <title>Sequencing and Assembly of Streptomyces sp. NP73.</title>
        <authorList>
            <person name="Konwar A.N."/>
            <person name="Saikia K."/>
            <person name="Thakur D."/>
        </authorList>
    </citation>
    <scope>NUCLEOTIDE SEQUENCE [LARGE SCALE GENOMIC DNA]</scope>
    <source>
        <strain evidence="3 4">NP73</strain>
    </source>
</reference>
<evidence type="ECO:0000313" key="4">
    <source>
        <dbReference type="Proteomes" id="UP001223390"/>
    </source>
</evidence>
<dbReference type="RefSeq" id="WP_285343722.1">
    <property type="nucleotide sequence ID" value="NZ_JASITI010000025.1"/>
</dbReference>
<keyword evidence="2" id="KW-0472">Membrane</keyword>
<name>A0ABT7GWW2_9ACTN</name>
<evidence type="ECO:0000256" key="2">
    <source>
        <dbReference type="SAM" id="Phobius"/>
    </source>
</evidence>
<keyword evidence="2" id="KW-0812">Transmembrane</keyword>
<comment type="caution">
    <text evidence="3">The sequence shown here is derived from an EMBL/GenBank/DDBJ whole genome shotgun (WGS) entry which is preliminary data.</text>
</comment>
<evidence type="ECO:0008006" key="5">
    <source>
        <dbReference type="Google" id="ProtNLM"/>
    </source>
</evidence>
<feature type="transmembrane region" description="Helical" evidence="2">
    <location>
        <begin position="28"/>
        <end position="51"/>
    </location>
</feature>
<dbReference type="Proteomes" id="UP001223390">
    <property type="component" value="Unassembled WGS sequence"/>
</dbReference>
<proteinExistence type="predicted"/>
<feature type="transmembrane region" description="Helical" evidence="2">
    <location>
        <begin position="121"/>
        <end position="140"/>
    </location>
</feature>